<dbReference type="GO" id="GO:0016620">
    <property type="term" value="F:oxidoreductase activity, acting on the aldehyde or oxo group of donors, NAD or NADP as acceptor"/>
    <property type="evidence" value="ECO:0007669"/>
    <property type="project" value="InterPro"/>
</dbReference>
<keyword evidence="2" id="KW-0560">Oxidoreductase</keyword>
<dbReference type="Gene3D" id="3.40.605.10">
    <property type="entry name" value="Aldehyde Dehydrogenase, Chain A, domain 1"/>
    <property type="match status" value="1"/>
</dbReference>
<dbReference type="AlphaFoldDB" id="A0A809RAV6"/>
<evidence type="ECO:0000256" key="2">
    <source>
        <dbReference type="ARBA" id="ARBA00023002"/>
    </source>
</evidence>
<feature type="domain" description="Aldehyde dehydrogenase" evidence="3">
    <location>
        <begin position="19"/>
        <end position="481"/>
    </location>
</feature>
<name>A0A809RAV6_9BACT</name>
<dbReference type="FunFam" id="3.40.605.10:FF:000007">
    <property type="entry name" value="NAD/NADP-dependent betaine aldehyde dehydrogenase"/>
    <property type="match status" value="1"/>
</dbReference>
<dbReference type="InterPro" id="IPR016162">
    <property type="entry name" value="Ald_DH_N"/>
</dbReference>
<evidence type="ECO:0000259" key="3">
    <source>
        <dbReference type="Pfam" id="PF00171"/>
    </source>
</evidence>
<dbReference type="KEGG" id="npy:NPRO_13730"/>
<dbReference type="InterPro" id="IPR016161">
    <property type="entry name" value="Ald_DH/histidinol_DH"/>
</dbReference>
<evidence type="ECO:0000256" key="1">
    <source>
        <dbReference type="ARBA" id="ARBA00009986"/>
    </source>
</evidence>
<accession>A0A809RAV6</accession>
<dbReference type="Proteomes" id="UP000662873">
    <property type="component" value="Chromosome"/>
</dbReference>
<dbReference type="Pfam" id="PF00171">
    <property type="entry name" value="Aldedh"/>
    <property type="match status" value="1"/>
</dbReference>
<dbReference type="InterPro" id="IPR015590">
    <property type="entry name" value="Aldehyde_DH_dom"/>
</dbReference>
<gene>
    <name evidence="4" type="ORF">NPRO_13730</name>
</gene>
<protein>
    <submittedName>
        <fullName evidence="4">Aldehyde dehydrogenase family protein</fullName>
    </submittedName>
</protein>
<dbReference type="InterPro" id="IPR016163">
    <property type="entry name" value="Ald_DH_C"/>
</dbReference>
<evidence type="ECO:0000313" key="5">
    <source>
        <dbReference type="Proteomes" id="UP000662873"/>
    </source>
</evidence>
<comment type="similarity">
    <text evidence="1">Belongs to the aldehyde dehydrogenase family.</text>
</comment>
<reference evidence="4" key="1">
    <citation type="journal article" name="DNA Res.">
        <title>The physiological potential of anammox bacteria as revealed by their core genome structure.</title>
        <authorList>
            <person name="Okubo T."/>
            <person name="Toyoda A."/>
            <person name="Fukuhara K."/>
            <person name="Uchiyama I."/>
            <person name="Harigaya Y."/>
            <person name="Kuroiwa M."/>
            <person name="Suzuki T."/>
            <person name="Murakami Y."/>
            <person name="Suwa Y."/>
            <person name="Takami H."/>
        </authorList>
    </citation>
    <scope>NUCLEOTIDE SEQUENCE</scope>
    <source>
        <strain evidence="4">317325-2</strain>
    </source>
</reference>
<dbReference type="EMBL" id="AP021858">
    <property type="protein sequence ID" value="BBO23778.1"/>
    <property type="molecule type" value="Genomic_DNA"/>
</dbReference>
<dbReference type="SUPFAM" id="SSF53720">
    <property type="entry name" value="ALDH-like"/>
    <property type="match status" value="1"/>
</dbReference>
<sequence>MKEMIASAPFARSFIGGTFVDSTSSSTWTSSNPANSSDFVAEFATGSREDACRAIDSAQSAYPSWSGLTGMARAEFLNRWAEVIEARTEELAVAMTREVGKPIVESRGEVARCAVILRYYAGEAVRPQGQVIPCQMRGALQYSIRGPLGVVAMITPWNFPLAIPLWKLGPALAMGNTAVLKCAEASSWMGKLLAETTLEAELPEGVVNLLLGSGPILGDALLDDNRVRALSFTGSAKVGRHLAARCAERGIKFQGEMGGKNVAIVLPDADLDVAAKWVASGAMRFAGQKCTATSRVVVDSAIRTEFREKLAAAVVALPVGDPTEESTAVGPVISAESRQRIDEAVSRAESEVLYKGEVPQALNERGHYVSPQVHAVADPKAEICQTELFGPILVELTANGFDEAIELANQSEYGLSASLFTRDLPAALQYVSRIEAGMVRVNADTTGVDPHAPFGGVKGSSTHSREQGPVAIDFYSEVKTVQISG</sequence>
<organism evidence="4 5">
    <name type="scientific">Candidatus Nitrosymbiomonas proteolyticus</name>
    <dbReference type="NCBI Taxonomy" id="2608984"/>
    <lineage>
        <taxon>Bacteria</taxon>
        <taxon>Bacillati</taxon>
        <taxon>Armatimonadota</taxon>
        <taxon>Armatimonadota incertae sedis</taxon>
        <taxon>Candidatus Nitrosymbiomonas</taxon>
    </lineage>
</organism>
<evidence type="ECO:0000313" key="4">
    <source>
        <dbReference type="EMBL" id="BBO23778.1"/>
    </source>
</evidence>
<dbReference type="Gene3D" id="3.40.309.10">
    <property type="entry name" value="Aldehyde Dehydrogenase, Chain A, domain 2"/>
    <property type="match status" value="1"/>
</dbReference>
<dbReference type="PANTHER" id="PTHR11699">
    <property type="entry name" value="ALDEHYDE DEHYDROGENASE-RELATED"/>
    <property type="match status" value="1"/>
</dbReference>
<proteinExistence type="inferred from homology"/>